<comment type="caution">
    <text evidence="10">The sequence shown here is derived from an EMBL/GenBank/DDBJ whole genome shotgun (WGS) entry which is preliminary data.</text>
</comment>
<keyword evidence="11" id="KW-1185">Reference proteome</keyword>
<dbReference type="Gene3D" id="1.10.510.10">
    <property type="entry name" value="Transferase(Phosphotransferase) domain 1"/>
    <property type="match status" value="1"/>
</dbReference>
<feature type="region of interest" description="Disordered" evidence="7">
    <location>
        <begin position="262"/>
        <end position="324"/>
    </location>
</feature>
<evidence type="ECO:0000313" key="11">
    <source>
        <dbReference type="Proteomes" id="UP000252770"/>
    </source>
</evidence>
<evidence type="ECO:0000256" key="3">
    <source>
        <dbReference type="ARBA" id="ARBA00022679"/>
    </source>
</evidence>
<dbReference type="InterPro" id="IPR011009">
    <property type="entry name" value="Kinase-like_dom_sf"/>
</dbReference>
<reference evidence="10 11" key="1">
    <citation type="submission" date="2018-07" db="EMBL/GenBank/DDBJ databases">
        <title>Desertimonas flava gen. nov. sp. nov.</title>
        <authorList>
            <person name="Liu S."/>
        </authorList>
    </citation>
    <scope>NUCLEOTIDE SEQUENCE [LARGE SCALE GENOMIC DNA]</scope>
    <source>
        <strain evidence="10 11">16Sb5-5</strain>
    </source>
</reference>
<dbReference type="Pfam" id="PF00069">
    <property type="entry name" value="Pkinase"/>
    <property type="match status" value="1"/>
</dbReference>
<evidence type="ECO:0000256" key="2">
    <source>
        <dbReference type="ARBA" id="ARBA00022527"/>
    </source>
</evidence>
<dbReference type="PANTHER" id="PTHR43289">
    <property type="entry name" value="MITOGEN-ACTIVATED PROTEIN KINASE KINASE KINASE 20-RELATED"/>
    <property type="match status" value="1"/>
</dbReference>
<dbReference type="Proteomes" id="UP000252770">
    <property type="component" value="Unassembled WGS sequence"/>
</dbReference>
<evidence type="ECO:0000259" key="9">
    <source>
        <dbReference type="PROSITE" id="PS50011"/>
    </source>
</evidence>
<organism evidence="10 11">
    <name type="scientific">Desertihabitans brevis</name>
    <dbReference type="NCBI Taxonomy" id="2268447"/>
    <lineage>
        <taxon>Bacteria</taxon>
        <taxon>Bacillati</taxon>
        <taxon>Actinomycetota</taxon>
        <taxon>Actinomycetes</taxon>
        <taxon>Propionibacteriales</taxon>
        <taxon>Propionibacteriaceae</taxon>
        <taxon>Desertihabitans</taxon>
    </lineage>
</organism>
<dbReference type="CDD" id="cd14014">
    <property type="entry name" value="STKc_PknB_like"/>
    <property type="match status" value="1"/>
</dbReference>
<keyword evidence="8" id="KW-0472">Membrane</keyword>
<evidence type="ECO:0000256" key="1">
    <source>
        <dbReference type="ARBA" id="ARBA00012513"/>
    </source>
</evidence>
<evidence type="ECO:0000256" key="8">
    <source>
        <dbReference type="SAM" id="Phobius"/>
    </source>
</evidence>
<sequence>MFAGRYVFVDLLDEGGMGSVWRVWDRRDRCYRAAKLLERSDGAALLRFVRETATRIDHPHVVAPTGWSAEDDRVLFTMPLVDGGSVALLLADYGALPPLWVRELTDQLLQALVAVHAAGLVHRDVKPANLLLRATGRGRPHLLLSDFGIAAGIDQPRLTASTDRLLTPGYAAPEAEDGADPDPRQDLYSAGVVVRELLSGGRGRLPDPRPGSLADVAERLCAERPAARYRTAAEALLAVRAVEVPRGEEEVEVFRHLPELPAGWSADGPVPATPSPGAPQQATGRDEPLRPAPPVTPPGAGGPGRPDAGWSQQGPASAGPTRVVSRDGRGRGLLLPVVLAGLGVVLVVVALLLL</sequence>
<keyword evidence="8" id="KW-1133">Transmembrane helix</keyword>
<dbReference type="AlphaFoldDB" id="A0A367YVY9"/>
<evidence type="ECO:0000256" key="7">
    <source>
        <dbReference type="SAM" id="MobiDB-lite"/>
    </source>
</evidence>
<dbReference type="EC" id="2.7.11.1" evidence="1"/>
<keyword evidence="5 10" id="KW-0418">Kinase</keyword>
<dbReference type="SUPFAM" id="SSF56112">
    <property type="entry name" value="Protein kinase-like (PK-like)"/>
    <property type="match status" value="1"/>
</dbReference>
<protein>
    <recommendedName>
        <fullName evidence="1">non-specific serine/threonine protein kinase</fullName>
        <ecNumber evidence="1">2.7.11.1</ecNumber>
    </recommendedName>
</protein>
<dbReference type="EMBL" id="QOUI01000004">
    <property type="protein sequence ID" value="RCK70044.1"/>
    <property type="molecule type" value="Genomic_DNA"/>
</dbReference>
<keyword evidence="6" id="KW-0067">ATP-binding</keyword>
<keyword evidence="4" id="KW-0547">Nucleotide-binding</keyword>
<feature type="domain" description="Protein kinase" evidence="9">
    <location>
        <begin position="6"/>
        <end position="260"/>
    </location>
</feature>
<dbReference type="GO" id="GO:0004674">
    <property type="term" value="F:protein serine/threonine kinase activity"/>
    <property type="evidence" value="ECO:0007669"/>
    <property type="project" value="UniProtKB-KW"/>
</dbReference>
<keyword evidence="8" id="KW-0812">Transmembrane</keyword>
<evidence type="ECO:0000256" key="6">
    <source>
        <dbReference type="ARBA" id="ARBA00022840"/>
    </source>
</evidence>
<dbReference type="PROSITE" id="PS50011">
    <property type="entry name" value="PROTEIN_KINASE_DOM"/>
    <property type="match status" value="1"/>
</dbReference>
<dbReference type="GO" id="GO:0005524">
    <property type="term" value="F:ATP binding"/>
    <property type="evidence" value="ECO:0007669"/>
    <property type="project" value="UniProtKB-KW"/>
</dbReference>
<dbReference type="RefSeq" id="WP_158548085.1">
    <property type="nucleotide sequence ID" value="NZ_QOUI01000004.1"/>
</dbReference>
<gene>
    <name evidence="10" type="ORF">DT076_08595</name>
</gene>
<keyword evidence="3" id="KW-0808">Transferase</keyword>
<evidence type="ECO:0000256" key="5">
    <source>
        <dbReference type="ARBA" id="ARBA00022777"/>
    </source>
</evidence>
<dbReference type="InterPro" id="IPR008271">
    <property type="entry name" value="Ser/Thr_kinase_AS"/>
</dbReference>
<dbReference type="SMART" id="SM00220">
    <property type="entry name" value="S_TKc"/>
    <property type="match status" value="1"/>
</dbReference>
<accession>A0A367YVY9</accession>
<dbReference type="PANTHER" id="PTHR43289:SF6">
    <property type="entry name" value="SERINE_THREONINE-PROTEIN KINASE NEKL-3"/>
    <property type="match status" value="1"/>
</dbReference>
<dbReference type="InterPro" id="IPR000719">
    <property type="entry name" value="Prot_kinase_dom"/>
</dbReference>
<evidence type="ECO:0000313" key="10">
    <source>
        <dbReference type="EMBL" id="RCK70044.1"/>
    </source>
</evidence>
<dbReference type="PROSITE" id="PS00108">
    <property type="entry name" value="PROTEIN_KINASE_ST"/>
    <property type="match status" value="1"/>
</dbReference>
<name>A0A367YVY9_9ACTN</name>
<keyword evidence="2 10" id="KW-0723">Serine/threonine-protein kinase</keyword>
<evidence type="ECO:0000256" key="4">
    <source>
        <dbReference type="ARBA" id="ARBA00022741"/>
    </source>
</evidence>
<feature type="transmembrane region" description="Helical" evidence="8">
    <location>
        <begin position="332"/>
        <end position="353"/>
    </location>
</feature>
<proteinExistence type="predicted"/>